<feature type="domain" description="Integral membrane bound transporter" evidence="8">
    <location>
        <begin position="39"/>
        <end position="164"/>
    </location>
</feature>
<sequence length="373" mass="39632">MALALKPPSALRRALSWLEASWSKARMLLALKAAIAVGIAWFIAPYMPGVADDYPYYAPLGALVSMYPTFMGSVKAGLQTLAGLLLGVLLAGVVVVLAEPNLVTIPLVVGVAVLVSGIGILGHGKDYVPMAALFVLIIGGQNADDYSVGYAVQMAVGVACGLLVNVLILPPLNFSAAVLQLSRFRTMLASHLEGLAEALTEDWPPQREAWTRYNADISAAGHDVRDAIYHADESRKGNPRARLHRRDIGTDYQDLRSLETIGFHIKDITDVLAGAGGLQPLSTEIPEELRTPIADSLLTAADTLRAWEAGDDDLPERRQAASDRLDGLLQQVEAHSGAGAGAISPAASVATAVRRILETIETATSREEEAEAD</sequence>
<evidence type="ECO:0000256" key="6">
    <source>
        <dbReference type="ARBA" id="ARBA00043993"/>
    </source>
</evidence>
<feature type="transmembrane region" description="Helical" evidence="7">
    <location>
        <begin position="104"/>
        <end position="122"/>
    </location>
</feature>
<dbReference type="Proteomes" id="UP000010729">
    <property type="component" value="Unassembled WGS sequence"/>
</dbReference>
<proteinExistence type="inferred from homology"/>
<evidence type="ECO:0000313" key="10">
    <source>
        <dbReference type="Proteomes" id="UP000010729"/>
    </source>
</evidence>
<name>N1V351_9MICC</name>
<keyword evidence="10" id="KW-1185">Reference proteome</keyword>
<keyword evidence="3 7" id="KW-0812">Transmembrane</keyword>
<dbReference type="RefSeq" id="WP_005268711.1">
    <property type="nucleotide sequence ID" value="NZ_ANPE02000110.1"/>
</dbReference>
<dbReference type="EMBL" id="ANPE02000110">
    <property type="protein sequence ID" value="EMY34497.1"/>
    <property type="molecule type" value="Genomic_DNA"/>
</dbReference>
<dbReference type="PANTHER" id="PTHR30509:SF9">
    <property type="entry name" value="MULTIDRUG RESISTANCE PROTEIN MDTO"/>
    <property type="match status" value="1"/>
</dbReference>
<dbReference type="InterPro" id="IPR049453">
    <property type="entry name" value="Memb_transporter_dom"/>
</dbReference>
<evidence type="ECO:0000313" key="9">
    <source>
        <dbReference type="EMBL" id="EMY34497.1"/>
    </source>
</evidence>
<evidence type="ECO:0000256" key="2">
    <source>
        <dbReference type="ARBA" id="ARBA00022475"/>
    </source>
</evidence>
<evidence type="ECO:0000259" key="8">
    <source>
        <dbReference type="Pfam" id="PF13515"/>
    </source>
</evidence>
<keyword evidence="5 7" id="KW-0472">Membrane</keyword>
<dbReference type="GO" id="GO:0005886">
    <property type="term" value="C:plasma membrane"/>
    <property type="evidence" value="ECO:0007669"/>
    <property type="project" value="UniProtKB-SubCell"/>
</dbReference>
<evidence type="ECO:0000256" key="1">
    <source>
        <dbReference type="ARBA" id="ARBA00004651"/>
    </source>
</evidence>
<comment type="subcellular location">
    <subcellularLocation>
        <location evidence="1">Cell membrane</location>
        <topology evidence="1">Multi-pass membrane protein</topology>
    </subcellularLocation>
</comment>
<feature type="transmembrane region" description="Helical" evidence="7">
    <location>
        <begin position="27"/>
        <end position="44"/>
    </location>
</feature>
<evidence type="ECO:0000256" key="7">
    <source>
        <dbReference type="SAM" id="Phobius"/>
    </source>
</evidence>
<dbReference type="Pfam" id="PF13515">
    <property type="entry name" value="FUSC_2"/>
    <property type="match status" value="1"/>
</dbReference>
<dbReference type="PANTHER" id="PTHR30509">
    <property type="entry name" value="P-HYDROXYBENZOIC ACID EFFLUX PUMP SUBUNIT-RELATED"/>
    <property type="match status" value="1"/>
</dbReference>
<evidence type="ECO:0000256" key="3">
    <source>
        <dbReference type="ARBA" id="ARBA00022692"/>
    </source>
</evidence>
<comment type="caution">
    <text evidence="9">The sequence shown here is derived from an EMBL/GenBank/DDBJ whole genome shotgun (WGS) entry which is preliminary data.</text>
</comment>
<dbReference type="AlphaFoldDB" id="N1V351"/>
<evidence type="ECO:0000256" key="5">
    <source>
        <dbReference type="ARBA" id="ARBA00023136"/>
    </source>
</evidence>
<feature type="transmembrane region" description="Helical" evidence="7">
    <location>
        <begin position="81"/>
        <end position="98"/>
    </location>
</feature>
<evidence type="ECO:0000256" key="4">
    <source>
        <dbReference type="ARBA" id="ARBA00022989"/>
    </source>
</evidence>
<reference evidence="9 10" key="1">
    <citation type="journal article" date="2013" name="Genome Announc.">
        <title>Draft Genome Sequence of Arthrobacter crystallopoietes Strain BAB-32, Revealing Genes for Bioremediation.</title>
        <authorList>
            <person name="Joshi M.N."/>
            <person name="Pandit A.S."/>
            <person name="Sharma A."/>
            <person name="Pandya R.V."/>
            <person name="Desai S.M."/>
            <person name="Saxena A.K."/>
            <person name="Bagatharia S.B."/>
        </authorList>
    </citation>
    <scope>NUCLEOTIDE SEQUENCE [LARGE SCALE GENOMIC DNA]</scope>
    <source>
        <strain evidence="9 10">BAB-32</strain>
    </source>
</reference>
<feature type="transmembrane region" description="Helical" evidence="7">
    <location>
        <begin position="155"/>
        <end position="179"/>
    </location>
</feature>
<comment type="similarity">
    <text evidence="6">Belongs to the YccS/YhfK family.</text>
</comment>
<accession>N1V351</accession>
<protein>
    <recommendedName>
        <fullName evidence="8">Integral membrane bound transporter domain-containing protein</fullName>
    </recommendedName>
</protein>
<keyword evidence="2" id="KW-1003">Cell membrane</keyword>
<gene>
    <name evidence="9" type="ORF">D477_009318</name>
</gene>
<organism evidence="9 10">
    <name type="scientific">Arthrobacter crystallopoietes BAB-32</name>
    <dbReference type="NCBI Taxonomy" id="1246476"/>
    <lineage>
        <taxon>Bacteria</taxon>
        <taxon>Bacillati</taxon>
        <taxon>Actinomycetota</taxon>
        <taxon>Actinomycetes</taxon>
        <taxon>Micrococcales</taxon>
        <taxon>Micrococcaceae</taxon>
        <taxon>Crystallibacter</taxon>
    </lineage>
</organism>
<keyword evidence="4 7" id="KW-1133">Transmembrane helix</keyword>